<proteinExistence type="predicted"/>
<accession>A0A2P2J3J1</accession>
<evidence type="ECO:0000313" key="2">
    <source>
        <dbReference type="EMBL" id="MBW88071.1"/>
    </source>
</evidence>
<reference evidence="2" key="1">
    <citation type="submission" date="2018-02" db="EMBL/GenBank/DDBJ databases">
        <title>Rhizophora mucronata_Transcriptome.</title>
        <authorList>
            <person name="Meera S.P."/>
            <person name="Sreeshan A."/>
            <person name="Augustine A."/>
        </authorList>
    </citation>
    <scope>NUCLEOTIDE SEQUENCE</scope>
    <source>
        <tissue evidence="2">Leaf</tissue>
    </source>
</reference>
<organism evidence="2">
    <name type="scientific">Rhizophora mucronata</name>
    <name type="common">Asiatic mangrove</name>
    <dbReference type="NCBI Taxonomy" id="61149"/>
    <lineage>
        <taxon>Eukaryota</taxon>
        <taxon>Viridiplantae</taxon>
        <taxon>Streptophyta</taxon>
        <taxon>Embryophyta</taxon>
        <taxon>Tracheophyta</taxon>
        <taxon>Spermatophyta</taxon>
        <taxon>Magnoliopsida</taxon>
        <taxon>eudicotyledons</taxon>
        <taxon>Gunneridae</taxon>
        <taxon>Pentapetalae</taxon>
        <taxon>rosids</taxon>
        <taxon>fabids</taxon>
        <taxon>Malpighiales</taxon>
        <taxon>Rhizophoraceae</taxon>
        <taxon>Rhizophora</taxon>
    </lineage>
</organism>
<evidence type="ECO:0000256" key="1">
    <source>
        <dbReference type="SAM" id="MobiDB-lite"/>
    </source>
</evidence>
<dbReference type="AlphaFoldDB" id="A0A2P2J3J1"/>
<dbReference type="EMBL" id="GGEC01007588">
    <property type="protein sequence ID" value="MBW88071.1"/>
    <property type="molecule type" value="Transcribed_RNA"/>
</dbReference>
<dbReference type="EMBL" id="GGEC01007589">
    <property type="protein sequence ID" value="MBW88072.1"/>
    <property type="molecule type" value="Transcribed_RNA"/>
</dbReference>
<feature type="compositionally biased region" description="Polar residues" evidence="1">
    <location>
        <begin position="135"/>
        <end position="150"/>
    </location>
</feature>
<name>A0A2P2J3J1_RHIMU</name>
<feature type="region of interest" description="Disordered" evidence="1">
    <location>
        <begin position="117"/>
        <end position="150"/>
    </location>
</feature>
<sequence length="150" mass="16601">MGPIDVYLVSQFEENFEEMNGVKPSASFSHTSCSNSKENPTDMVAAEAIRKECQAQQANYMVSDLDASQEFVGGMMKIVPSDIDNDADYWLLSDADFSITDMWKTDSNTEWNGMNAFPGDFEMNDVHTPRPQPPSEISQVPSGVGSSTQR</sequence>
<protein>
    <submittedName>
        <fullName evidence="2">Transcription factor E2FA isoform X1</fullName>
    </submittedName>
</protein>